<keyword evidence="1" id="KW-0472">Membrane</keyword>
<keyword evidence="1" id="KW-1133">Transmembrane helix</keyword>
<gene>
    <name evidence="2" type="primary">Vigan.09G064600</name>
    <name evidence="2" type="ORF">VIGAN_09064600</name>
</gene>
<evidence type="ECO:0000313" key="3">
    <source>
        <dbReference type="Proteomes" id="UP000291084"/>
    </source>
</evidence>
<keyword evidence="1" id="KW-0812">Transmembrane</keyword>
<accession>A0A0S3SWD9</accession>
<dbReference type="AlphaFoldDB" id="A0A0S3SWD9"/>
<sequence length="191" mass="21009">MVDSGRKWEPLFFSFCEGPVFIPPASKLRPWRPANFSHHPPLPIESDIMASAAAGGFIADAVVLPAQLRSSISVEHYTLPQRQRASSALPPSSSLLERVGLPLLPASLAPSTIFFLCQNRQSSAVQPPSTPLPEVLPAPPSSFLSSPRESNHLLRMRDQTFAWVFLFAVSLPLAPLVTTHSHHRACNWKHH</sequence>
<protein>
    <submittedName>
        <fullName evidence="2">Uncharacterized protein</fullName>
    </submittedName>
</protein>
<keyword evidence="3" id="KW-1185">Reference proteome</keyword>
<name>A0A0S3SWD9_PHAAN</name>
<evidence type="ECO:0000313" key="2">
    <source>
        <dbReference type="EMBL" id="BAT97255.1"/>
    </source>
</evidence>
<dbReference type="EMBL" id="AP015042">
    <property type="protein sequence ID" value="BAT97255.1"/>
    <property type="molecule type" value="Genomic_DNA"/>
</dbReference>
<reference evidence="2 3" key="1">
    <citation type="journal article" date="2015" name="Sci. Rep.">
        <title>The power of single molecule real-time sequencing technology in the de novo assembly of a eukaryotic genome.</title>
        <authorList>
            <person name="Sakai H."/>
            <person name="Naito K."/>
            <person name="Ogiso-Tanaka E."/>
            <person name="Takahashi Y."/>
            <person name="Iseki K."/>
            <person name="Muto C."/>
            <person name="Satou K."/>
            <person name="Teruya K."/>
            <person name="Shiroma A."/>
            <person name="Shimoji M."/>
            <person name="Hirano T."/>
            <person name="Itoh T."/>
            <person name="Kaga A."/>
            <person name="Tomooka N."/>
        </authorList>
    </citation>
    <scope>NUCLEOTIDE SEQUENCE [LARGE SCALE GENOMIC DNA]</scope>
    <source>
        <strain evidence="3">cv. Shumari</strain>
    </source>
</reference>
<proteinExistence type="predicted"/>
<organism evidence="2 3">
    <name type="scientific">Vigna angularis var. angularis</name>
    <dbReference type="NCBI Taxonomy" id="157739"/>
    <lineage>
        <taxon>Eukaryota</taxon>
        <taxon>Viridiplantae</taxon>
        <taxon>Streptophyta</taxon>
        <taxon>Embryophyta</taxon>
        <taxon>Tracheophyta</taxon>
        <taxon>Spermatophyta</taxon>
        <taxon>Magnoliopsida</taxon>
        <taxon>eudicotyledons</taxon>
        <taxon>Gunneridae</taxon>
        <taxon>Pentapetalae</taxon>
        <taxon>rosids</taxon>
        <taxon>fabids</taxon>
        <taxon>Fabales</taxon>
        <taxon>Fabaceae</taxon>
        <taxon>Papilionoideae</taxon>
        <taxon>50 kb inversion clade</taxon>
        <taxon>NPAAA clade</taxon>
        <taxon>indigoferoid/millettioid clade</taxon>
        <taxon>Phaseoleae</taxon>
        <taxon>Vigna</taxon>
    </lineage>
</organism>
<evidence type="ECO:0000256" key="1">
    <source>
        <dbReference type="SAM" id="Phobius"/>
    </source>
</evidence>
<dbReference type="Proteomes" id="UP000291084">
    <property type="component" value="Chromosome 9"/>
</dbReference>
<feature type="transmembrane region" description="Helical" evidence="1">
    <location>
        <begin position="160"/>
        <end position="177"/>
    </location>
</feature>